<feature type="transmembrane region" description="Helical" evidence="2">
    <location>
        <begin position="205"/>
        <end position="230"/>
    </location>
</feature>
<dbReference type="PIRSF" id="PIRSF005348">
    <property type="entry name" value="YxkH"/>
    <property type="match status" value="1"/>
</dbReference>
<reference evidence="3 4" key="1">
    <citation type="submission" date="2013-07" db="EMBL/GenBank/DDBJ databases">
        <authorList>
            <person name="Weinstock G."/>
            <person name="Sodergren E."/>
            <person name="Wylie T."/>
            <person name="Fulton L."/>
            <person name="Fulton R."/>
            <person name="Fronick C."/>
            <person name="O'Laughlin M."/>
            <person name="Godfrey J."/>
            <person name="Miner T."/>
            <person name="Herter B."/>
            <person name="Appelbaum E."/>
            <person name="Cordes M."/>
            <person name="Lek S."/>
            <person name="Wollam A."/>
            <person name="Pepin K.H."/>
            <person name="Palsikar V.B."/>
            <person name="Mitreva M."/>
            <person name="Wilson R.K."/>
        </authorList>
    </citation>
    <scope>NUCLEOTIDE SEQUENCE [LARGE SCALE GENOMIC DNA]</scope>
    <source>
        <strain evidence="3 4">ATCC 14940</strain>
    </source>
</reference>
<feature type="transmembrane region" description="Helical" evidence="2">
    <location>
        <begin position="417"/>
        <end position="437"/>
    </location>
</feature>
<comment type="similarity">
    <text evidence="1">Belongs to the 2-hydroxycarboxylate transporter (2-HCT) (TC 2.A.24) family.</text>
</comment>
<name>A0ABC9U2V0_CLOSY</name>
<dbReference type="EMBL" id="AWSU01000039">
    <property type="protein sequence ID" value="ERI80065.1"/>
    <property type="molecule type" value="Genomic_DNA"/>
</dbReference>
<feature type="transmembrane region" description="Helical" evidence="2">
    <location>
        <begin position="144"/>
        <end position="167"/>
    </location>
</feature>
<sequence length="438" mass="45766">MIKWIGEEEGKMGKIPDKKFPVKIAGFPLPLYLGILALVIVCMYTGCLPGGIVGGMIFLMVLGEGLNAIGNSVPVVKTYLGGSVICILGAAVIQAAGLIPEQTHAIIDNFVNQEGFLVFYISALITGSLFNIDRDLLIRATVKLLPTAVIALAVGVTLSGVLGMFMGNSFLEGILYIGIPMTSGGMTAGSVPLSEMYSSVLGADAGAILTRIAPATVLGNCVAIVFGALAGNLGEKKPHLTGNGRLVNDGNKIAPRPPMKPTFALLCTGLIISLAFYELGALCHRYISVIPTYAWMIIAVVLVKGTGIMSEELEDAAREWGHFAIHSWTAAALTGIGATLIDLKTILSTITPFYLLTVVLVVAAITLTATFVGKKMGFYPIESAIAAGMCTTNMGGSGNVAVLSSAKRMELLPFAQIVTRSCGALMLTLGGVLVQLLK</sequence>
<dbReference type="InterPro" id="IPR004679">
    <property type="entry name" value="2-OHcarboxylate_transport"/>
</dbReference>
<feature type="transmembrane region" description="Helical" evidence="2">
    <location>
        <begin position="116"/>
        <end position="132"/>
    </location>
</feature>
<evidence type="ECO:0000313" key="3">
    <source>
        <dbReference type="EMBL" id="ERI80065.1"/>
    </source>
</evidence>
<dbReference type="AlphaFoldDB" id="A0ABC9U2V0"/>
<dbReference type="PANTHER" id="PTHR40033">
    <property type="entry name" value="NA(+)-MALATE SYMPORTER"/>
    <property type="match status" value="1"/>
</dbReference>
<feature type="transmembrane region" description="Helical" evidence="2">
    <location>
        <begin position="353"/>
        <end position="372"/>
    </location>
</feature>
<feature type="transmembrane region" description="Helical" evidence="2">
    <location>
        <begin position="262"/>
        <end position="279"/>
    </location>
</feature>
<evidence type="ECO:0000313" key="4">
    <source>
        <dbReference type="Proteomes" id="UP000016491"/>
    </source>
</evidence>
<feature type="transmembrane region" description="Helical" evidence="2">
    <location>
        <begin position="286"/>
        <end position="303"/>
    </location>
</feature>
<feature type="transmembrane region" description="Helical" evidence="2">
    <location>
        <begin position="173"/>
        <end position="193"/>
    </location>
</feature>
<gene>
    <name evidence="3" type="ORF">CLOSYM_00487</name>
</gene>
<dbReference type="Proteomes" id="UP000016491">
    <property type="component" value="Unassembled WGS sequence"/>
</dbReference>
<accession>A0ABC9U2V0</accession>
<keyword evidence="1" id="KW-0769">Symport</keyword>
<dbReference type="GO" id="GO:0015293">
    <property type="term" value="F:symporter activity"/>
    <property type="evidence" value="ECO:0007669"/>
    <property type="project" value="UniProtKB-UniRule"/>
</dbReference>
<evidence type="ECO:0000256" key="1">
    <source>
        <dbReference type="PIRNR" id="PIRNR005348"/>
    </source>
</evidence>
<keyword evidence="1" id="KW-0813">Transport</keyword>
<protein>
    <submittedName>
        <fullName evidence="3">Bacterial sodium:citrate symporter</fullName>
    </submittedName>
</protein>
<feature type="transmembrane region" description="Helical" evidence="2">
    <location>
        <begin position="323"/>
        <end position="341"/>
    </location>
</feature>
<feature type="transmembrane region" description="Helical" evidence="2">
    <location>
        <begin position="52"/>
        <end position="69"/>
    </location>
</feature>
<dbReference type="Pfam" id="PF03390">
    <property type="entry name" value="2HCT"/>
    <property type="match status" value="1"/>
</dbReference>
<keyword evidence="2" id="KW-0812">Transmembrane</keyword>
<dbReference type="GO" id="GO:0005886">
    <property type="term" value="C:plasma membrane"/>
    <property type="evidence" value="ECO:0007669"/>
    <property type="project" value="UniProtKB-UniRule"/>
</dbReference>
<keyword evidence="1 2" id="KW-0472">Membrane</keyword>
<feature type="transmembrane region" description="Helical" evidence="2">
    <location>
        <begin position="20"/>
        <end position="46"/>
    </location>
</feature>
<keyword evidence="2" id="KW-1133">Transmembrane helix</keyword>
<evidence type="ECO:0000256" key="2">
    <source>
        <dbReference type="SAM" id="Phobius"/>
    </source>
</evidence>
<organism evidence="3 4">
    <name type="scientific">[Clostridium] symbiosum ATCC 14940</name>
    <dbReference type="NCBI Taxonomy" id="411472"/>
    <lineage>
        <taxon>Bacteria</taxon>
        <taxon>Bacillati</taxon>
        <taxon>Bacillota</taxon>
        <taxon>Clostridia</taxon>
        <taxon>Lachnospirales</taxon>
        <taxon>Lachnospiraceae</taxon>
        <taxon>Otoolea</taxon>
    </lineage>
</organism>
<proteinExistence type="inferred from homology"/>
<dbReference type="PANTHER" id="PTHR40033:SF1">
    <property type="entry name" value="CITRATE-SODIUM SYMPORTER"/>
    <property type="match status" value="1"/>
</dbReference>
<comment type="caution">
    <text evidence="3">The sequence shown here is derived from an EMBL/GenBank/DDBJ whole genome shotgun (WGS) entry which is preliminary data.</text>
</comment>
<feature type="transmembrane region" description="Helical" evidence="2">
    <location>
        <begin position="76"/>
        <end position="96"/>
    </location>
</feature>